<evidence type="ECO:0000313" key="7">
    <source>
        <dbReference type="Proteomes" id="UP001187682"/>
    </source>
</evidence>
<keyword evidence="2" id="KW-0863">Zinc-finger</keyword>
<sequence length="289" mass="33020">MPRGLKSDGSAGSRVANATRLRRDLESRRTGRSSTPEALNISSGFHTDLIRSGYMKVKWHAGVVTVLKIESKDGTRILNVPIFWDFFKRDYRKDCAICAETYSDVISDTPEDRASWEKILVDFPGPWPLRVRHFPPQSVLPECAKHHALDICIKCISRYMKQQVHSARGPVKCFMPDCGQVYAQKQVKLLAGAKAFRRWEKLQLAAVLSGQEGFLWCLRPGCRNGQIHDVPRLDDSIPEVNKIDCNHCGFLMCFKHQRAWHDGMTCREFDNFHLHGDPSIAETERLLRQ</sequence>
<feature type="domain" description="IBR" evidence="5">
    <location>
        <begin position="197"/>
        <end position="266"/>
    </location>
</feature>
<dbReference type="CDD" id="cd20335">
    <property type="entry name" value="BRcat_RBR"/>
    <property type="match status" value="1"/>
</dbReference>
<reference evidence="6" key="1">
    <citation type="submission" date="2018-03" db="EMBL/GenBank/DDBJ databases">
        <authorList>
            <person name="Guldener U."/>
        </authorList>
    </citation>
    <scope>NUCLEOTIDE SEQUENCE</scope>
</reference>
<dbReference type="Gene3D" id="3.30.40.10">
    <property type="entry name" value="Zinc/RING finger domain, C3HC4 (zinc finger)"/>
    <property type="match status" value="1"/>
</dbReference>
<dbReference type="EMBL" id="ONZQ02000010">
    <property type="protein sequence ID" value="SPO04616.1"/>
    <property type="molecule type" value="Genomic_DNA"/>
</dbReference>
<keyword evidence="7" id="KW-1185">Reference proteome</keyword>
<dbReference type="AlphaFoldDB" id="A0AAE8N1E3"/>
<protein>
    <recommendedName>
        <fullName evidence="5">IBR domain-containing protein</fullName>
    </recommendedName>
</protein>
<dbReference type="GO" id="GO:0004842">
    <property type="term" value="F:ubiquitin-protein transferase activity"/>
    <property type="evidence" value="ECO:0007669"/>
    <property type="project" value="InterPro"/>
</dbReference>
<dbReference type="GO" id="GO:0008270">
    <property type="term" value="F:zinc ion binding"/>
    <property type="evidence" value="ECO:0007669"/>
    <property type="project" value="UniProtKB-KW"/>
</dbReference>
<evidence type="ECO:0000259" key="5">
    <source>
        <dbReference type="SMART" id="SM00647"/>
    </source>
</evidence>
<dbReference type="InterPro" id="IPR031127">
    <property type="entry name" value="E3_UB_ligase_RBR"/>
</dbReference>
<comment type="caution">
    <text evidence="6">The sequence shown here is derived from an EMBL/GenBank/DDBJ whole genome shotgun (WGS) entry which is preliminary data.</text>
</comment>
<dbReference type="SMART" id="SM00647">
    <property type="entry name" value="IBR"/>
    <property type="match status" value="1"/>
</dbReference>
<gene>
    <name evidence="6" type="ORF">DNG_07301</name>
</gene>
<accession>A0AAE8N1E3</accession>
<dbReference type="GO" id="GO:0016567">
    <property type="term" value="P:protein ubiquitination"/>
    <property type="evidence" value="ECO:0007669"/>
    <property type="project" value="InterPro"/>
</dbReference>
<evidence type="ECO:0000256" key="4">
    <source>
        <dbReference type="ARBA" id="ARBA00022833"/>
    </source>
</evidence>
<keyword evidence="4" id="KW-0862">Zinc</keyword>
<name>A0AAE8N1E3_9PEZI</name>
<dbReference type="PANTHER" id="PTHR11685">
    <property type="entry name" value="RBR FAMILY RING FINGER AND IBR DOMAIN-CONTAINING"/>
    <property type="match status" value="1"/>
</dbReference>
<organism evidence="6 7">
    <name type="scientific">Cephalotrichum gorgonifer</name>
    <dbReference type="NCBI Taxonomy" id="2041049"/>
    <lineage>
        <taxon>Eukaryota</taxon>
        <taxon>Fungi</taxon>
        <taxon>Dikarya</taxon>
        <taxon>Ascomycota</taxon>
        <taxon>Pezizomycotina</taxon>
        <taxon>Sordariomycetes</taxon>
        <taxon>Hypocreomycetidae</taxon>
        <taxon>Microascales</taxon>
        <taxon>Microascaceae</taxon>
        <taxon>Cephalotrichum</taxon>
    </lineage>
</organism>
<evidence type="ECO:0000256" key="1">
    <source>
        <dbReference type="ARBA" id="ARBA00022723"/>
    </source>
</evidence>
<keyword evidence="3" id="KW-0833">Ubl conjugation pathway</keyword>
<proteinExistence type="predicted"/>
<dbReference type="Pfam" id="PF01485">
    <property type="entry name" value="IBR"/>
    <property type="match status" value="1"/>
</dbReference>
<dbReference type="SUPFAM" id="SSF57850">
    <property type="entry name" value="RING/U-box"/>
    <property type="match status" value="1"/>
</dbReference>
<evidence type="ECO:0000256" key="3">
    <source>
        <dbReference type="ARBA" id="ARBA00022786"/>
    </source>
</evidence>
<dbReference type="InterPro" id="IPR002867">
    <property type="entry name" value="IBR_dom"/>
</dbReference>
<evidence type="ECO:0000256" key="2">
    <source>
        <dbReference type="ARBA" id="ARBA00022771"/>
    </source>
</evidence>
<dbReference type="InterPro" id="IPR013083">
    <property type="entry name" value="Znf_RING/FYVE/PHD"/>
</dbReference>
<dbReference type="Proteomes" id="UP001187682">
    <property type="component" value="Unassembled WGS sequence"/>
</dbReference>
<evidence type="ECO:0000313" key="6">
    <source>
        <dbReference type="EMBL" id="SPO04616.1"/>
    </source>
</evidence>
<keyword evidence="1" id="KW-0479">Metal-binding</keyword>